<evidence type="ECO:0000313" key="2">
    <source>
        <dbReference type="Proteomes" id="UP001056120"/>
    </source>
</evidence>
<name>A0ACB9KCW9_9ASTR</name>
<sequence>MASENQEPPSDLPENVSNGPSDLPVTEHPNSPTENPLSHSKPSLLLMASENQEPSDLPETVNNLQSDLPVNEHPNSPSENPLSHSKPSLLLMASDNQEPVNNQESESSVNATNEESSDLPESVNNQDLPWCFVKISNRGHKIDATCNFCQKLIMSARGDRVKEHLAGIKGKISICPGVPSEVRESVLKNLKTAASKKRKRDQLAVVVQSGGPGVQDNADIQSGGPGVQDNADIQSGGPGVQDNADIQSGGPGVQDNVDIQLNEQFDHDNADIQYGSRVVLNSEDLDIPVNEDDFPNSNLAMHQDNTLINVVCELNTEDADVPKNDDVIFGPPRIV</sequence>
<organism evidence="1 2">
    <name type="scientific">Smallanthus sonchifolius</name>
    <dbReference type="NCBI Taxonomy" id="185202"/>
    <lineage>
        <taxon>Eukaryota</taxon>
        <taxon>Viridiplantae</taxon>
        <taxon>Streptophyta</taxon>
        <taxon>Embryophyta</taxon>
        <taxon>Tracheophyta</taxon>
        <taxon>Spermatophyta</taxon>
        <taxon>Magnoliopsida</taxon>
        <taxon>eudicotyledons</taxon>
        <taxon>Gunneridae</taxon>
        <taxon>Pentapetalae</taxon>
        <taxon>asterids</taxon>
        <taxon>campanulids</taxon>
        <taxon>Asterales</taxon>
        <taxon>Asteraceae</taxon>
        <taxon>Asteroideae</taxon>
        <taxon>Heliantheae alliance</taxon>
        <taxon>Millerieae</taxon>
        <taxon>Smallanthus</taxon>
    </lineage>
</organism>
<evidence type="ECO:0000313" key="1">
    <source>
        <dbReference type="EMBL" id="KAI3830146.1"/>
    </source>
</evidence>
<reference evidence="1 2" key="2">
    <citation type="journal article" date="2022" name="Mol. Ecol. Resour.">
        <title>The genomes of chicory, endive, great burdock and yacon provide insights into Asteraceae paleo-polyploidization history and plant inulin production.</title>
        <authorList>
            <person name="Fan W."/>
            <person name="Wang S."/>
            <person name="Wang H."/>
            <person name="Wang A."/>
            <person name="Jiang F."/>
            <person name="Liu H."/>
            <person name="Zhao H."/>
            <person name="Xu D."/>
            <person name="Zhang Y."/>
        </authorList>
    </citation>
    <scope>NUCLEOTIDE SEQUENCE [LARGE SCALE GENOMIC DNA]</scope>
    <source>
        <strain evidence="2">cv. Yunnan</strain>
        <tissue evidence="1">Leaves</tissue>
    </source>
</reference>
<accession>A0ACB9KCW9</accession>
<dbReference type="Proteomes" id="UP001056120">
    <property type="component" value="Linkage Group LG01"/>
</dbReference>
<protein>
    <submittedName>
        <fullName evidence="1">Uncharacterized protein</fullName>
    </submittedName>
</protein>
<gene>
    <name evidence="1" type="ORF">L1987_04280</name>
</gene>
<reference evidence="2" key="1">
    <citation type="journal article" date="2022" name="Mol. Ecol. Resour.">
        <title>The genomes of chicory, endive, great burdock and yacon provide insights into Asteraceae palaeo-polyploidization history and plant inulin production.</title>
        <authorList>
            <person name="Fan W."/>
            <person name="Wang S."/>
            <person name="Wang H."/>
            <person name="Wang A."/>
            <person name="Jiang F."/>
            <person name="Liu H."/>
            <person name="Zhao H."/>
            <person name="Xu D."/>
            <person name="Zhang Y."/>
        </authorList>
    </citation>
    <scope>NUCLEOTIDE SEQUENCE [LARGE SCALE GENOMIC DNA]</scope>
    <source>
        <strain evidence="2">cv. Yunnan</strain>
    </source>
</reference>
<proteinExistence type="predicted"/>
<dbReference type="EMBL" id="CM042018">
    <property type="protein sequence ID" value="KAI3830146.1"/>
    <property type="molecule type" value="Genomic_DNA"/>
</dbReference>
<keyword evidence="2" id="KW-1185">Reference proteome</keyword>
<comment type="caution">
    <text evidence="1">The sequence shown here is derived from an EMBL/GenBank/DDBJ whole genome shotgun (WGS) entry which is preliminary data.</text>
</comment>